<dbReference type="Gene3D" id="3.40.50.1400">
    <property type="match status" value="1"/>
</dbReference>
<keyword evidence="2" id="KW-0456">Lyase</keyword>
<dbReference type="SUPFAM" id="SSF53800">
    <property type="entry name" value="Chelatase"/>
    <property type="match status" value="1"/>
</dbReference>
<dbReference type="OrthoDB" id="9797895at2"/>
<evidence type="ECO:0000256" key="2">
    <source>
        <dbReference type="ARBA" id="ARBA00023239"/>
    </source>
</evidence>
<dbReference type="Proteomes" id="UP000441717">
    <property type="component" value="Unassembled WGS sequence"/>
</dbReference>
<organism evidence="3 4">
    <name type="scientific">Desulfofundulus thermobenzoicus</name>
    <dbReference type="NCBI Taxonomy" id="29376"/>
    <lineage>
        <taxon>Bacteria</taxon>
        <taxon>Bacillati</taxon>
        <taxon>Bacillota</taxon>
        <taxon>Clostridia</taxon>
        <taxon>Eubacteriales</taxon>
        <taxon>Peptococcaceae</taxon>
        <taxon>Desulfofundulus</taxon>
    </lineage>
</organism>
<dbReference type="PANTHER" id="PTHR33542:SF3">
    <property type="entry name" value="SIROHYDROCHLORIN FERROCHELATASE, CHLOROPLASTIC"/>
    <property type="match status" value="1"/>
</dbReference>
<evidence type="ECO:0000256" key="1">
    <source>
        <dbReference type="ARBA" id="ARBA00022723"/>
    </source>
</evidence>
<keyword evidence="4" id="KW-1185">Reference proteome</keyword>
<dbReference type="CDD" id="cd03416">
    <property type="entry name" value="CbiX_SirB_N"/>
    <property type="match status" value="1"/>
</dbReference>
<reference evidence="3 4" key="1">
    <citation type="submission" date="2019-10" db="EMBL/GenBank/DDBJ databases">
        <title>Comparative genomics of sulfur disproportionating microorganisms.</title>
        <authorList>
            <person name="Ward L.M."/>
            <person name="Bertran E."/>
            <person name="Johnston D."/>
        </authorList>
    </citation>
    <scope>NUCLEOTIDE SEQUENCE [LARGE SCALE GENOMIC DNA]</scope>
    <source>
        <strain evidence="3 4">DSM 14055</strain>
    </source>
</reference>
<dbReference type="InterPro" id="IPR050963">
    <property type="entry name" value="Sirohydro_Cobaltochel/CbiX"/>
</dbReference>
<evidence type="ECO:0000313" key="3">
    <source>
        <dbReference type="EMBL" id="MQL53077.1"/>
    </source>
</evidence>
<gene>
    <name evidence="3" type="ORF">GFC01_12590</name>
</gene>
<evidence type="ECO:0000313" key="4">
    <source>
        <dbReference type="Proteomes" id="UP000441717"/>
    </source>
</evidence>
<accession>A0A6N7IUF4</accession>
<protein>
    <submittedName>
        <fullName evidence="3">Cobalamin biosynthesis protein CbiX</fullName>
    </submittedName>
</protein>
<dbReference type="PANTHER" id="PTHR33542">
    <property type="entry name" value="SIROHYDROCHLORIN FERROCHELATASE, CHLOROPLASTIC"/>
    <property type="match status" value="1"/>
</dbReference>
<dbReference type="EMBL" id="WHYR01000037">
    <property type="protein sequence ID" value="MQL53077.1"/>
    <property type="molecule type" value="Genomic_DNA"/>
</dbReference>
<dbReference type="GO" id="GO:0046872">
    <property type="term" value="F:metal ion binding"/>
    <property type="evidence" value="ECO:0007669"/>
    <property type="project" value="UniProtKB-KW"/>
</dbReference>
<proteinExistence type="predicted"/>
<dbReference type="GO" id="GO:0016829">
    <property type="term" value="F:lyase activity"/>
    <property type="evidence" value="ECO:0007669"/>
    <property type="project" value="UniProtKB-KW"/>
</dbReference>
<name>A0A6N7IUF4_9FIRM</name>
<dbReference type="AlphaFoldDB" id="A0A6N7IUF4"/>
<dbReference type="RefSeq" id="WP_152947496.1">
    <property type="nucleotide sequence ID" value="NZ_WHYR01000037.1"/>
</dbReference>
<dbReference type="Pfam" id="PF01903">
    <property type="entry name" value="CbiX"/>
    <property type="match status" value="1"/>
</dbReference>
<sequence>MKTGIILLSHGSRLPEAQATLRLLKSMITQEGAFELVEGASLQFNQPDLPTALAAMAARGMERVVVVPLFLYRGMHVTRDIPDIVAKEQTRYPGMDIIVAGNIGADRKLAEIILERIREVS</sequence>
<comment type="caution">
    <text evidence="3">The sequence shown here is derived from an EMBL/GenBank/DDBJ whole genome shotgun (WGS) entry which is preliminary data.</text>
</comment>
<dbReference type="InterPro" id="IPR002762">
    <property type="entry name" value="CbiX-like"/>
</dbReference>
<keyword evidence="1" id="KW-0479">Metal-binding</keyword>